<organism evidence="1 2">
    <name type="scientific">Elysia crispata</name>
    <name type="common">lettuce slug</name>
    <dbReference type="NCBI Taxonomy" id="231223"/>
    <lineage>
        <taxon>Eukaryota</taxon>
        <taxon>Metazoa</taxon>
        <taxon>Spiralia</taxon>
        <taxon>Lophotrochozoa</taxon>
        <taxon>Mollusca</taxon>
        <taxon>Gastropoda</taxon>
        <taxon>Heterobranchia</taxon>
        <taxon>Euthyneura</taxon>
        <taxon>Panpulmonata</taxon>
        <taxon>Sacoglossa</taxon>
        <taxon>Placobranchoidea</taxon>
        <taxon>Plakobranchidae</taxon>
        <taxon>Elysia</taxon>
    </lineage>
</organism>
<sequence>MSELDRFFPILVIADSVMRLSIPVLITETFQRHAILDTRQPSAKEMKFQLSEKTYQPEVMPWATRRSQSSGAMGLSDEEFEKTYLTASSGVRSHAVLLNVNKDAI</sequence>
<proteinExistence type="predicted"/>
<name>A0AAE1AW68_9GAST</name>
<reference evidence="1" key="1">
    <citation type="journal article" date="2023" name="G3 (Bethesda)">
        <title>A reference genome for the long-term kleptoplast-retaining sea slug Elysia crispata morphotype clarki.</title>
        <authorList>
            <person name="Eastman K.E."/>
            <person name="Pendleton A.L."/>
            <person name="Shaikh M.A."/>
            <person name="Suttiyut T."/>
            <person name="Ogas R."/>
            <person name="Tomko P."/>
            <person name="Gavelis G."/>
            <person name="Widhalm J.R."/>
            <person name="Wisecaver J.H."/>
        </authorList>
    </citation>
    <scope>NUCLEOTIDE SEQUENCE</scope>
    <source>
        <strain evidence="1">ECLA1</strain>
    </source>
</reference>
<protein>
    <submittedName>
        <fullName evidence="1">Uncharacterized protein</fullName>
    </submittedName>
</protein>
<comment type="caution">
    <text evidence="1">The sequence shown here is derived from an EMBL/GenBank/DDBJ whole genome shotgun (WGS) entry which is preliminary data.</text>
</comment>
<evidence type="ECO:0000313" key="1">
    <source>
        <dbReference type="EMBL" id="KAK3794905.1"/>
    </source>
</evidence>
<accession>A0AAE1AW68</accession>
<keyword evidence="2" id="KW-1185">Reference proteome</keyword>
<dbReference type="EMBL" id="JAWDGP010001087">
    <property type="protein sequence ID" value="KAK3794905.1"/>
    <property type="molecule type" value="Genomic_DNA"/>
</dbReference>
<evidence type="ECO:0000313" key="2">
    <source>
        <dbReference type="Proteomes" id="UP001283361"/>
    </source>
</evidence>
<dbReference type="Proteomes" id="UP001283361">
    <property type="component" value="Unassembled WGS sequence"/>
</dbReference>
<gene>
    <name evidence="1" type="ORF">RRG08_001053</name>
</gene>
<dbReference type="AlphaFoldDB" id="A0AAE1AW68"/>